<dbReference type="Pfam" id="PF05016">
    <property type="entry name" value="ParE_toxin"/>
    <property type="match status" value="1"/>
</dbReference>
<evidence type="ECO:0000313" key="3">
    <source>
        <dbReference type="EMBL" id="QKV19435.1"/>
    </source>
</evidence>
<sequence length="95" mass="10668">MGRYRLTPRAEEDLRAIWRAIAPENEAAADALLMRIFDRLELAAEQPRMGAARPELSATARILVEGNYIVIYEPEPDGILVIAVVHGMRDPANWL</sequence>
<keyword evidence="4" id="KW-1185">Reference proteome</keyword>
<accession>A0A6N1VI86</accession>
<dbReference type="InterPro" id="IPR035093">
    <property type="entry name" value="RelE/ParE_toxin_dom_sf"/>
</dbReference>
<evidence type="ECO:0000313" key="4">
    <source>
        <dbReference type="Proteomes" id="UP000509367"/>
    </source>
</evidence>
<proteinExistence type="inferred from homology"/>
<name>A0A6N1VI86_9HYPH</name>
<dbReference type="AlphaFoldDB" id="A0A6N1VI86"/>
<gene>
    <name evidence="3" type="ORF">HTY61_13690</name>
</gene>
<dbReference type="InterPro" id="IPR007712">
    <property type="entry name" value="RelE/ParE_toxin"/>
</dbReference>
<evidence type="ECO:0000256" key="2">
    <source>
        <dbReference type="ARBA" id="ARBA00022649"/>
    </source>
</evidence>
<evidence type="ECO:0000256" key="1">
    <source>
        <dbReference type="ARBA" id="ARBA00006226"/>
    </source>
</evidence>
<dbReference type="RefSeq" id="WP_175277327.1">
    <property type="nucleotide sequence ID" value="NZ_CP054836.1"/>
</dbReference>
<protein>
    <submittedName>
        <fullName evidence="3">Type II toxin-antitoxin system RelE/ParE family toxin</fullName>
    </submittedName>
</protein>
<dbReference type="Proteomes" id="UP000509367">
    <property type="component" value="Chromosome"/>
</dbReference>
<dbReference type="KEGG" id="orm:HTY61_13690"/>
<keyword evidence="2" id="KW-1277">Toxin-antitoxin system</keyword>
<dbReference type="PANTHER" id="PTHR33755:SF6">
    <property type="entry name" value="PLASMID STABILIZATION SYSTEM PROTEIN"/>
    <property type="match status" value="1"/>
</dbReference>
<dbReference type="Gene3D" id="3.30.2310.20">
    <property type="entry name" value="RelE-like"/>
    <property type="match status" value="1"/>
</dbReference>
<dbReference type="PANTHER" id="PTHR33755">
    <property type="entry name" value="TOXIN PARE1-RELATED"/>
    <property type="match status" value="1"/>
</dbReference>
<dbReference type="InterPro" id="IPR051803">
    <property type="entry name" value="TA_system_RelE-like_toxin"/>
</dbReference>
<organism evidence="3 4">
    <name type="scientific">Oricola thermophila</name>
    <dbReference type="NCBI Taxonomy" id="2742145"/>
    <lineage>
        <taxon>Bacteria</taxon>
        <taxon>Pseudomonadati</taxon>
        <taxon>Pseudomonadota</taxon>
        <taxon>Alphaproteobacteria</taxon>
        <taxon>Hyphomicrobiales</taxon>
        <taxon>Ahrensiaceae</taxon>
        <taxon>Oricola</taxon>
    </lineage>
</organism>
<dbReference type="EMBL" id="CP054836">
    <property type="protein sequence ID" value="QKV19435.1"/>
    <property type="molecule type" value="Genomic_DNA"/>
</dbReference>
<comment type="similarity">
    <text evidence="1">Belongs to the RelE toxin family.</text>
</comment>
<reference evidence="3 4" key="1">
    <citation type="submission" date="2020-06" db="EMBL/GenBank/DDBJ databases">
        <title>Oricola thermophila sp. nov. isolated from a tidal sediments.</title>
        <authorList>
            <person name="Kwon K.K."/>
            <person name="Yang S.-H."/>
            <person name="Park M.-J."/>
        </authorList>
    </citation>
    <scope>NUCLEOTIDE SEQUENCE [LARGE SCALE GENOMIC DNA]</scope>
    <source>
        <strain evidence="3 4">MEBiC13590</strain>
    </source>
</reference>